<proteinExistence type="inferred from homology"/>
<dbReference type="PANTHER" id="PTHR42993">
    <property type="entry name" value="MAOC-LIKE DEHYDRATASE DOMAIN-CONTAINING PROTEIN"/>
    <property type="match status" value="1"/>
</dbReference>
<dbReference type="CDD" id="cd03450">
    <property type="entry name" value="NodN"/>
    <property type="match status" value="1"/>
</dbReference>
<dbReference type="OrthoDB" id="9759612at2"/>
<evidence type="ECO:0000259" key="3">
    <source>
        <dbReference type="Pfam" id="PF01575"/>
    </source>
</evidence>
<sequence length="174" mass="18258">MSSDNAAAPTATPTDEAPPDEATPVLTTVAMSDLPSLVGTTFGPSSWRTVTQEQVDRFADLTGDHNPIHVDPAYAAGTPFGGTIVHGYFTLALVVPLMAEVIEVTGVGTGVNYGLDRLRFPAPVRVGSRIRVTSTLSDVTEVAGGYQAVFENTFEAEGLAKPAAVAVMIVRYYA</sequence>
<dbReference type="SUPFAM" id="SSF54637">
    <property type="entry name" value="Thioesterase/thiol ester dehydrase-isomerase"/>
    <property type="match status" value="1"/>
</dbReference>
<evidence type="ECO:0000313" key="4">
    <source>
        <dbReference type="EMBL" id="GEA84875.1"/>
    </source>
</evidence>
<dbReference type="GO" id="GO:0005835">
    <property type="term" value="C:fatty acid synthase complex"/>
    <property type="evidence" value="ECO:0007669"/>
    <property type="project" value="InterPro"/>
</dbReference>
<comment type="similarity">
    <text evidence="1">Belongs to the enoyl-CoA hydratase/isomerase family.</text>
</comment>
<dbReference type="EMBL" id="BJLQ01000021">
    <property type="protein sequence ID" value="GEA84875.1"/>
    <property type="molecule type" value="Genomic_DNA"/>
</dbReference>
<accession>A0A4Y3KNZ6</accession>
<dbReference type="InterPro" id="IPR003965">
    <property type="entry name" value="Fatty_acid_synthase"/>
</dbReference>
<dbReference type="Gene3D" id="3.10.129.10">
    <property type="entry name" value="Hotdog Thioesterase"/>
    <property type="match status" value="1"/>
</dbReference>
<dbReference type="Pfam" id="PF01575">
    <property type="entry name" value="MaoC_dehydratas"/>
    <property type="match status" value="1"/>
</dbReference>
<evidence type="ECO:0000313" key="5">
    <source>
        <dbReference type="Proteomes" id="UP000320461"/>
    </source>
</evidence>
<dbReference type="PRINTS" id="PR01483">
    <property type="entry name" value="FASYNTHASE"/>
</dbReference>
<dbReference type="PANTHER" id="PTHR42993:SF1">
    <property type="entry name" value="MAOC-LIKE DEHYDRATASE DOMAIN-CONTAINING PROTEIN"/>
    <property type="match status" value="1"/>
</dbReference>
<dbReference type="Proteomes" id="UP000320461">
    <property type="component" value="Unassembled WGS sequence"/>
</dbReference>
<feature type="region of interest" description="Disordered" evidence="2">
    <location>
        <begin position="1"/>
        <end position="22"/>
    </location>
</feature>
<dbReference type="GO" id="GO:0006633">
    <property type="term" value="P:fatty acid biosynthetic process"/>
    <property type="evidence" value="ECO:0007669"/>
    <property type="project" value="InterPro"/>
</dbReference>
<dbReference type="AlphaFoldDB" id="A0A4Y3KNZ6"/>
<dbReference type="InterPro" id="IPR039375">
    <property type="entry name" value="NodN-like"/>
</dbReference>
<dbReference type="InterPro" id="IPR029069">
    <property type="entry name" value="HotDog_dom_sf"/>
</dbReference>
<reference evidence="4 5" key="1">
    <citation type="submission" date="2019-06" db="EMBL/GenBank/DDBJ databases">
        <title>Whole genome shotgun sequence of Cellulomonas gelida NBRC 3748.</title>
        <authorList>
            <person name="Hosoyama A."/>
            <person name="Uohara A."/>
            <person name="Ohji S."/>
            <person name="Ichikawa N."/>
        </authorList>
    </citation>
    <scope>NUCLEOTIDE SEQUENCE [LARGE SCALE GENOMIC DNA]</scope>
    <source>
        <strain evidence="4 5">NBRC 3748</strain>
    </source>
</reference>
<feature type="domain" description="MaoC-like" evidence="3">
    <location>
        <begin position="37"/>
        <end position="143"/>
    </location>
</feature>
<organism evidence="4 5">
    <name type="scientific">Cellulomonas gelida</name>
    <dbReference type="NCBI Taxonomy" id="1712"/>
    <lineage>
        <taxon>Bacteria</taxon>
        <taxon>Bacillati</taxon>
        <taxon>Actinomycetota</taxon>
        <taxon>Actinomycetes</taxon>
        <taxon>Micrococcales</taxon>
        <taxon>Cellulomonadaceae</taxon>
        <taxon>Cellulomonas</taxon>
    </lineage>
</organism>
<comment type="caution">
    <text evidence="4">The sequence shown here is derived from an EMBL/GenBank/DDBJ whole genome shotgun (WGS) entry which is preliminary data.</text>
</comment>
<protein>
    <submittedName>
        <fullName evidence="4">MaoC family dehydratase</fullName>
    </submittedName>
</protein>
<gene>
    <name evidence="4" type="ORF">CGE01nite_21260</name>
</gene>
<dbReference type="GO" id="GO:0004312">
    <property type="term" value="F:fatty acid synthase activity"/>
    <property type="evidence" value="ECO:0007669"/>
    <property type="project" value="InterPro"/>
</dbReference>
<keyword evidence="5" id="KW-1185">Reference proteome</keyword>
<evidence type="ECO:0000256" key="2">
    <source>
        <dbReference type="SAM" id="MobiDB-lite"/>
    </source>
</evidence>
<name>A0A4Y3KNZ6_9CELL</name>
<evidence type="ECO:0000256" key="1">
    <source>
        <dbReference type="ARBA" id="ARBA00005254"/>
    </source>
</evidence>
<dbReference type="InterPro" id="IPR002539">
    <property type="entry name" value="MaoC-like_dom"/>
</dbReference>